<evidence type="ECO:0000313" key="2">
    <source>
        <dbReference type="EMBL" id="EUJ42117.1"/>
    </source>
</evidence>
<sequence>MYKQTVLLVSCLMLLFVMVGCTSNESDSRTTTTAKITFKPIDLNKTADTSEADESLKLITAMPDIKAQSQATTELLTILGKMSLAYSFTESEINVWPPSPTYSEQLANALGRNGDKDLVLTVMETLRQASVYGDGLPLQLRLAPSQPPIGSASAGEITLYPTENDLFTQ</sequence>
<dbReference type="PROSITE" id="PS51257">
    <property type="entry name" value="PROKAR_LIPOPROTEIN"/>
    <property type="match status" value="1"/>
</dbReference>
<name>W7CYT4_9LIST</name>
<evidence type="ECO:0008006" key="4">
    <source>
        <dbReference type="Google" id="ProtNLM"/>
    </source>
</evidence>
<dbReference type="RefSeq" id="WP_035312875.1">
    <property type="nucleotide sequence ID" value="NZ_AODH01000002.1"/>
</dbReference>
<evidence type="ECO:0000313" key="3">
    <source>
        <dbReference type="Proteomes" id="UP000019243"/>
    </source>
</evidence>
<accession>W7CYT4</accession>
<organism evidence="2 3">
    <name type="scientific">Brochothrix campestris FSL F6-1037</name>
    <dbReference type="NCBI Taxonomy" id="1265861"/>
    <lineage>
        <taxon>Bacteria</taxon>
        <taxon>Bacillati</taxon>
        <taxon>Bacillota</taxon>
        <taxon>Bacilli</taxon>
        <taxon>Bacillales</taxon>
        <taxon>Listeriaceae</taxon>
        <taxon>Brochothrix</taxon>
    </lineage>
</organism>
<proteinExistence type="predicted"/>
<evidence type="ECO:0000256" key="1">
    <source>
        <dbReference type="SAM" id="SignalP"/>
    </source>
</evidence>
<gene>
    <name evidence="2" type="ORF">BCAMP_00765</name>
</gene>
<keyword evidence="3" id="KW-1185">Reference proteome</keyword>
<keyword evidence="1" id="KW-0732">Signal</keyword>
<reference evidence="2 3" key="1">
    <citation type="submission" date="2012-12" db="EMBL/GenBank/DDBJ databases">
        <title>Novel taxa of Listeriaceae from agricultural environments in the United States.</title>
        <authorList>
            <person name="den Bakker H.C."/>
            <person name="Allred A."/>
            <person name="Warchocki S."/>
            <person name="Wright E.M."/>
            <person name="Burrell A."/>
            <person name="Nightingale K.K."/>
            <person name="Kephart D."/>
            <person name="Wiedmann M."/>
        </authorList>
    </citation>
    <scope>NUCLEOTIDE SEQUENCE [LARGE SCALE GENOMIC DNA]</scope>
    <source>
        <strain evidence="2 3">FSL F6-1037</strain>
    </source>
</reference>
<feature type="signal peptide" evidence="1">
    <location>
        <begin position="1"/>
        <end position="19"/>
    </location>
</feature>
<protein>
    <recommendedName>
        <fullName evidence="4">Lipoprotein</fullName>
    </recommendedName>
</protein>
<feature type="chain" id="PRO_5039307584" description="Lipoprotein" evidence="1">
    <location>
        <begin position="20"/>
        <end position="169"/>
    </location>
</feature>
<dbReference type="Proteomes" id="UP000019243">
    <property type="component" value="Unassembled WGS sequence"/>
</dbReference>
<dbReference type="AlphaFoldDB" id="W7CYT4"/>
<comment type="caution">
    <text evidence="2">The sequence shown here is derived from an EMBL/GenBank/DDBJ whole genome shotgun (WGS) entry which is preliminary data.</text>
</comment>
<dbReference type="EMBL" id="AODH01000002">
    <property type="protein sequence ID" value="EUJ42117.1"/>
    <property type="molecule type" value="Genomic_DNA"/>
</dbReference>